<protein>
    <recommendedName>
        <fullName evidence="3 9">Protein farnesyltransferase subunit beta</fullName>
        <shortName evidence="9">FTase-beta</shortName>
        <ecNumber evidence="2 9">2.5.1.58</ecNumber>
    </recommendedName>
</protein>
<evidence type="ECO:0000256" key="6">
    <source>
        <dbReference type="ARBA" id="ARBA00022723"/>
    </source>
</evidence>
<evidence type="ECO:0000256" key="4">
    <source>
        <dbReference type="ARBA" id="ARBA00022602"/>
    </source>
</evidence>
<evidence type="ECO:0000256" key="1">
    <source>
        <dbReference type="ARBA" id="ARBA00010497"/>
    </source>
</evidence>
<reference evidence="12 13" key="1">
    <citation type="submission" date="2021-02" db="EMBL/GenBank/DDBJ databases">
        <title>Variation within the Batrachochytrium salamandrivorans European outbreak.</title>
        <authorList>
            <person name="Kelly M."/>
            <person name="Pasmans F."/>
            <person name="Shea T.P."/>
            <person name="Munoz J.F."/>
            <person name="Carranza S."/>
            <person name="Cuomo C.A."/>
            <person name="Martel A."/>
        </authorList>
    </citation>
    <scope>NUCLEOTIDE SEQUENCE [LARGE SCALE GENOMIC DNA]</scope>
    <source>
        <strain evidence="12 13">AMFP18/2</strain>
    </source>
</reference>
<comment type="subunit">
    <text evidence="9">Heterodimer of an alpha and a beta subunit.</text>
</comment>
<evidence type="ECO:0000256" key="8">
    <source>
        <dbReference type="ARBA" id="ARBA00022833"/>
    </source>
</evidence>
<evidence type="ECO:0000256" key="10">
    <source>
        <dbReference type="SAM" id="MobiDB-lite"/>
    </source>
</evidence>
<dbReference type="EC" id="2.5.1.58" evidence="2 9"/>
<name>A0ABQ8F6A2_9FUNG</name>
<dbReference type="InterPro" id="IPR026872">
    <property type="entry name" value="FTB"/>
</dbReference>
<dbReference type="InterPro" id="IPR008930">
    <property type="entry name" value="Terpenoid_cyclase/PrenylTrfase"/>
</dbReference>
<dbReference type="Gene3D" id="1.50.10.20">
    <property type="match status" value="1"/>
</dbReference>
<comment type="catalytic activity">
    <reaction evidence="9">
        <text>L-cysteinyl-[protein] + (2E,6E)-farnesyl diphosphate = S-(2E,6E)-farnesyl-L-cysteinyl-[protein] + diphosphate</text>
        <dbReference type="Rhea" id="RHEA:13345"/>
        <dbReference type="Rhea" id="RHEA-COMP:10131"/>
        <dbReference type="Rhea" id="RHEA-COMP:11535"/>
        <dbReference type="ChEBI" id="CHEBI:29950"/>
        <dbReference type="ChEBI" id="CHEBI:33019"/>
        <dbReference type="ChEBI" id="CHEBI:86019"/>
        <dbReference type="ChEBI" id="CHEBI:175763"/>
    </reaction>
</comment>
<comment type="function">
    <text evidence="9">Catalyzes the transfer of a farnesyl moiety from farnesyl diphosphate to a cysteine at the fourth position from the C-terminus of several proteins. The beta subunit is responsible for peptide-binding.</text>
</comment>
<evidence type="ECO:0000256" key="2">
    <source>
        <dbReference type="ARBA" id="ARBA00012702"/>
    </source>
</evidence>
<dbReference type="CDD" id="cd02893">
    <property type="entry name" value="FTase"/>
    <property type="match status" value="1"/>
</dbReference>
<evidence type="ECO:0000256" key="5">
    <source>
        <dbReference type="ARBA" id="ARBA00022679"/>
    </source>
</evidence>
<gene>
    <name evidence="12" type="ORF">BASA50_007694</name>
</gene>
<evidence type="ECO:0000313" key="12">
    <source>
        <dbReference type="EMBL" id="KAH6592967.1"/>
    </source>
</evidence>
<feature type="region of interest" description="Disordered" evidence="10">
    <location>
        <begin position="1"/>
        <end position="24"/>
    </location>
</feature>
<evidence type="ECO:0000259" key="11">
    <source>
        <dbReference type="Pfam" id="PF00432"/>
    </source>
</evidence>
<evidence type="ECO:0000256" key="7">
    <source>
        <dbReference type="ARBA" id="ARBA00022737"/>
    </source>
</evidence>
<dbReference type="InterPro" id="IPR045089">
    <property type="entry name" value="PGGT1B-like"/>
</dbReference>
<dbReference type="InterPro" id="IPR001330">
    <property type="entry name" value="Prenyltrans"/>
</dbReference>
<dbReference type="Pfam" id="PF00432">
    <property type="entry name" value="Prenyltrans"/>
    <property type="match status" value="1"/>
</dbReference>
<keyword evidence="7" id="KW-0677">Repeat</keyword>
<keyword evidence="4 9" id="KW-0637">Prenyltransferase</keyword>
<evidence type="ECO:0000313" key="13">
    <source>
        <dbReference type="Proteomes" id="UP001648503"/>
    </source>
</evidence>
<proteinExistence type="inferred from homology"/>
<keyword evidence="5 9" id="KW-0808">Transferase</keyword>
<comment type="similarity">
    <text evidence="1 9">Belongs to the protein prenyltransferase subunit beta family.</text>
</comment>
<accession>A0ABQ8F6A2</accession>
<feature type="domain" description="Prenyltransferase alpha-alpha toroid" evidence="11">
    <location>
        <begin position="86"/>
        <end position="453"/>
    </location>
</feature>
<keyword evidence="13" id="KW-1185">Reference proteome</keyword>
<dbReference type="PANTHER" id="PTHR11774">
    <property type="entry name" value="GERANYLGERANYL TRANSFERASE TYPE BETA SUBUNIT"/>
    <property type="match status" value="1"/>
</dbReference>
<sequence>MPETQASKAGNESGGSSSDCYESYDDEAQAPGIDVVSSADVLMDSLLKAALDDECFSTETSESQLQVEDLVLSLIRSFPAPERPLLLRSRHIPFLEQPFNGLSKWWVALDASKPWLIMWMLHSLDLLGVDIPVSIKERAISSLSACQHSSGGYGGGPGQIAHLATTYAAVNAIAIIGTPEAYQSINRELLYSFLLAMKQVDGSYCMHHGGEIDVRGTYCAVNAAQLVGILSAELVDRAGEFIVRCQTYEGGIGAIPGVEAHGGYSYCAVAAMEIIGKMDMLDIDALTAWVCARQMPLEGGFNGRTNKLVDGCYSFWQGGIVSLIEMHRSKKLGRQVNIFNHGKDILGSLNDWQYFKVAFDVDHAVICFHYPLPHPIDALQKYILICCQGEHGGLRDKPGKSPDYYHSCYCLSGLSVSQHVYQNADNEIIALPRTSILGPPGNLLHPTHPTHNIRMERAKEIKAFF</sequence>
<evidence type="ECO:0000256" key="3">
    <source>
        <dbReference type="ARBA" id="ARBA00015798"/>
    </source>
</evidence>
<comment type="cofactor">
    <cofactor evidence="9">
        <name>Zn(2+)</name>
        <dbReference type="ChEBI" id="CHEBI:29105"/>
    </cofactor>
    <text evidence="9">Binds 1 zinc ion per subunit.</text>
</comment>
<comment type="caution">
    <text evidence="12">The sequence shown here is derived from an EMBL/GenBank/DDBJ whole genome shotgun (WGS) entry which is preliminary data.</text>
</comment>
<dbReference type="SUPFAM" id="SSF48239">
    <property type="entry name" value="Terpenoid cyclases/Protein prenyltransferases"/>
    <property type="match status" value="1"/>
</dbReference>
<keyword evidence="8 9" id="KW-0862">Zinc</keyword>
<keyword evidence="6 9" id="KW-0479">Metal-binding</keyword>
<dbReference type="Proteomes" id="UP001648503">
    <property type="component" value="Unassembled WGS sequence"/>
</dbReference>
<dbReference type="EMBL" id="JAFCIX010000364">
    <property type="protein sequence ID" value="KAH6592967.1"/>
    <property type="molecule type" value="Genomic_DNA"/>
</dbReference>
<evidence type="ECO:0000256" key="9">
    <source>
        <dbReference type="RuleBase" id="RU365056"/>
    </source>
</evidence>
<feature type="compositionally biased region" description="Polar residues" evidence="10">
    <location>
        <begin position="1"/>
        <end position="10"/>
    </location>
</feature>
<dbReference type="PANTHER" id="PTHR11774:SF6">
    <property type="entry name" value="PROTEIN FARNESYLTRANSFERASE SUBUNIT BETA"/>
    <property type="match status" value="1"/>
</dbReference>
<organism evidence="12 13">
    <name type="scientific">Batrachochytrium salamandrivorans</name>
    <dbReference type="NCBI Taxonomy" id="1357716"/>
    <lineage>
        <taxon>Eukaryota</taxon>
        <taxon>Fungi</taxon>
        <taxon>Fungi incertae sedis</taxon>
        <taxon>Chytridiomycota</taxon>
        <taxon>Chytridiomycota incertae sedis</taxon>
        <taxon>Chytridiomycetes</taxon>
        <taxon>Rhizophydiales</taxon>
        <taxon>Rhizophydiales incertae sedis</taxon>
        <taxon>Batrachochytrium</taxon>
    </lineage>
</organism>